<protein>
    <recommendedName>
        <fullName evidence="4 12">Cell division protein FtsX</fullName>
    </recommendedName>
</protein>
<comment type="function">
    <text evidence="12">Part of the ABC transporter FtsEX involved in asymmetric cellular division facilitating the initiation of sporulation.</text>
</comment>
<name>A0A0B2K1H8_9FIRM</name>
<comment type="subunit">
    <text evidence="3">Forms a membrane-associated complex with FtsE.</text>
</comment>
<dbReference type="Pfam" id="PF18075">
    <property type="entry name" value="FtsX_ECD"/>
    <property type="match status" value="1"/>
</dbReference>
<dbReference type="eggNOG" id="COG2177">
    <property type="taxonomic scope" value="Bacteria"/>
</dbReference>
<gene>
    <name evidence="16" type="ORF">NZ47_03105</name>
</gene>
<dbReference type="NCBIfam" id="NF038347">
    <property type="entry name" value="FtsX_Gpos"/>
    <property type="match status" value="1"/>
</dbReference>
<comment type="caution">
    <text evidence="16">The sequence shown here is derived from an EMBL/GenBank/DDBJ whole genome shotgun (WGS) entry which is preliminary data.</text>
</comment>
<dbReference type="InterPro" id="IPR058204">
    <property type="entry name" value="FtsX_firmicutes-type"/>
</dbReference>
<feature type="transmembrane region" description="Helical" evidence="13">
    <location>
        <begin position="265"/>
        <end position="289"/>
    </location>
</feature>
<evidence type="ECO:0000256" key="9">
    <source>
        <dbReference type="ARBA" id="ARBA00022989"/>
    </source>
</evidence>
<dbReference type="Pfam" id="PF02687">
    <property type="entry name" value="FtsX"/>
    <property type="match status" value="1"/>
</dbReference>
<dbReference type="PIRSF" id="PIRSF003097">
    <property type="entry name" value="FtsX"/>
    <property type="match status" value="1"/>
</dbReference>
<evidence type="ECO:0000259" key="15">
    <source>
        <dbReference type="Pfam" id="PF18075"/>
    </source>
</evidence>
<dbReference type="GO" id="GO:0005886">
    <property type="term" value="C:plasma membrane"/>
    <property type="evidence" value="ECO:0007669"/>
    <property type="project" value="UniProtKB-SubCell"/>
</dbReference>
<dbReference type="EMBL" id="JSCE01000059">
    <property type="protein sequence ID" value="KHM52733.1"/>
    <property type="molecule type" value="Genomic_DNA"/>
</dbReference>
<evidence type="ECO:0000256" key="13">
    <source>
        <dbReference type="SAM" id="Phobius"/>
    </source>
</evidence>
<feature type="domain" description="FtsX extracellular" evidence="15">
    <location>
        <begin position="59"/>
        <end position="151"/>
    </location>
</feature>
<evidence type="ECO:0000256" key="10">
    <source>
        <dbReference type="ARBA" id="ARBA00023136"/>
    </source>
</evidence>
<comment type="similarity">
    <text evidence="2 12">Belongs to the ABC-4 integral membrane protein family. FtsX subfamily.</text>
</comment>
<evidence type="ECO:0000256" key="6">
    <source>
        <dbReference type="ARBA" id="ARBA00022519"/>
    </source>
</evidence>
<keyword evidence="6" id="KW-0997">Cell inner membrane</keyword>
<evidence type="ECO:0000313" key="16">
    <source>
        <dbReference type="EMBL" id="KHM52733.1"/>
    </source>
</evidence>
<dbReference type="InterPro" id="IPR040690">
    <property type="entry name" value="FtsX_ECD"/>
</dbReference>
<feature type="transmembrane region" description="Helical" evidence="13">
    <location>
        <begin position="168"/>
        <end position="194"/>
    </location>
</feature>
<dbReference type="PANTHER" id="PTHR47755:SF1">
    <property type="entry name" value="CELL DIVISION PROTEIN FTSX"/>
    <property type="match status" value="1"/>
</dbReference>
<dbReference type="Gene3D" id="3.30.70.3040">
    <property type="match status" value="1"/>
</dbReference>
<keyword evidence="7 12" id="KW-0132">Cell division</keyword>
<evidence type="ECO:0000256" key="2">
    <source>
        <dbReference type="ARBA" id="ARBA00007379"/>
    </source>
</evidence>
<dbReference type="Proteomes" id="UP000030993">
    <property type="component" value="Unassembled WGS sequence"/>
</dbReference>
<evidence type="ECO:0000256" key="5">
    <source>
        <dbReference type="ARBA" id="ARBA00022475"/>
    </source>
</evidence>
<dbReference type="PANTHER" id="PTHR47755">
    <property type="entry name" value="CELL DIVISION PROTEIN FTSX"/>
    <property type="match status" value="1"/>
</dbReference>
<dbReference type="GO" id="GO:0051301">
    <property type="term" value="P:cell division"/>
    <property type="evidence" value="ECO:0007669"/>
    <property type="project" value="UniProtKB-KW"/>
</dbReference>
<evidence type="ECO:0000256" key="3">
    <source>
        <dbReference type="ARBA" id="ARBA00011160"/>
    </source>
</evidence>
<evidence type="ECO:0000256" key="1">
    <source>
        <dbReference type="ARBA" id="ARBA00004429"/>
    </source>
</evidence>
<comment type="subcellular location">
    <subcellularLocation>
        <location evidence="1">Cell inner membrane</location>
        <topology evidence="1">Multi-pass membrane protein</topology>
    </subcellularLocation>
    <subcellularLocation>
        <location evidence="12">Cell membrane</location>
    </subcellularLocation>
</comment>
<evidence type="ECO:0000256" key="11">
    <source>
        <dbReference type="ARBA" id="ARBA00023306"/>
    </source>
</evidence>
<keyword evidence="17" id="KW-1185">Reference proteome</keyword>
<feature type="transmembrane region" description="Helical" evidence="13">
    <location>
        <begin position="21"/>
        <end position="46"/>
    </location>
</feature>
<keyword evidence="5 12" id="KW-1003">Cell membrane</keyword>
<dbReference type="RefSeq" id="WP_039206306.1">
    <property type="nucleotide sequence ID" value="NZ_JSCE01000059.1"/>
</dbReference>
<dbReference type="STRING" id="82374.NZ47_03105"/>
<sequence>MSINTVEYFIREVIHSLRRNNWMSVASIGTVAVSLFIFGMFLMLVMNMNKMVDAMESQVQIKVYLEDDFSRDDARDLEVDLKKMQGVEKVTFVPKEEAMEKFKERLGDQKTLLDALDETNPLPDSFEVMVLQPEMVKTAAENIEKFEGVDSAKYGQDVMEHLFDITRLIRIFGFALMMVLALATLFIISNTIRLTVFARRKEIAIMKYVGATDWFIRWPFVLEGIVMGFLGSLIASVVLRLTYSGITAKIYDTLAFFPLIPEEPFLNYVTMIVVIGGMIMGAIGSTVSIKRFLKV</sequence>
<dbReference type="InterPro" id="IPR003838">
    <property type="entry name" value="ABC3_permease_C"/>
</dbReference>
<dbReference type="InterPro" id="IPR004513">
    <property type="entry name" value="FtsX"/>
</dbReference>
<keyword evidence="9 13" id="KW-1133">Transmembrane helix</keyword>
<evidence type="ECO:0000256" key="7">
    <source>
        <dbReference type="ARBA" id="ARBA00022618"/>
    </source>
</evidence>
<dbReference type="InterPro" id="IPR047590">
    <property type="entry name" value="FtsX_proteobact-type"/>
</dbReference>
<evidence type="ECO:0000313" key="17">
    <source>
        <dbReference type="Proteomes" id="UP000030993"/>
    </source>
</evidence>
<evidence type="ECO:0000259" key="14">
    <source>
        <dbReference type="Pfam" id="PF02687"/>
    </source>
</evidence>
<keyword evidence="8 13" id="KW-0812">Transmembrane</keyword>
<organism evidence="16 17">
    <name type="scientific">Anaerovibrio lipolyticus</name>
    <dbReference type="NCBI Taxonomy" id="82374"/>
    <lineage>
        <taxon>Bacteria</taxon>
        <taxon>Bacillati</taxon>
        <taxon>Bacillota</taxon>
        <taxon>Negativicutes</taxon>
        <taxon>Selenomonadales</taxon>
        <taxon>Selenomonadaceae</taxon>
        <taxon>Anaerovibrio</taxon>
    </lineage>
</organism>
<keyword evidence="10 12" id="KW-0472">Membrane</keyword>
<evidence type="ECO:0000256" key="12">
    <source>
        <dbReference type="PIRNR" id="PIRNR003097"/>
    </source>
</evidence>
<accession>A0A0B2K1H8</accession>
<feature type="transmembrane region" description="Helical" evidence="13">
    <location>
        <begin position="215"/>
        <end position="239"/>
    </location>
</feature>
<proteinExistence type="inferred from homology"/>
<keyword evidence="11 12" id="KW-0131">Cell cycle</keyword>
<evidence type="ECO:0000256" key="4">
    <source>
        <dbReference type="ARBA" id="ARBA00021907"/>
    </source>
</evidence>
<evidence type="ECO:0000256" key="8">
    <source>
        <dbReference type="ARBA" id="ARBA00022692"/>
    </source>
</evidence>
<dbReference type="AlphaFoldDB" id="A0A0B2K1H8"/>
<feature type="domain" description="ABC3 transporter permease C-terminal" evidence="14">
    <location>
        <begin position="175"/>
        <end position="294"/>
    </location>
</feature>
<reference evidence="16 17" key="1">
    <citation type="journal article" date="2013" name="PLoS ONE">
        <title>Identification and characterization of three novel lipases belonging to families II and V from Anaerovibrio lipolyticus 5ST.</title>
        <authorList>
            <person name="Prive F."/>
            <person name="Kaderbhai N.N."/>
            <person name="Girdwood S."/>
            <person name="Worgan H.J."/>
            <person name="Pinloche E."/>
            <person name="Scollan N.D."/>
            <person name="Huws S.A."/>
            <person name="Newbold C.J."/>
        </authorList>
    </citation>
    <scope>NUCLEOTIDE SEQUENCE [LARGE SCALE GENOMIC DNA]</scope>
    <source>
        <strain evidence="16 17">5S</strain>
    </source>
</reference>
<dbReference type="NCBIfam" id="TIGR00439">
    <property type="entry name" value="FtsX_Gneg"/>
    <property type="match status" value="1"/>
</dbReference>